<comment type="caution">
    <text evidence="5">The sequence shown here is derived from an EMBL/GenBank/DDBJ whole genome shotgun (WGS) entry which is preliminary data.</text>
</comment>
<accession>A0ABN3FYE2</accession>
<keyword evidence="3" id="KW-0812">Transmembrane</keyword>
<evidence type="ECO:0000256" key="3">
    <source>
        <dbReference type="SAM" id="Phobius"/>
    </source>
</evidence>
<dbReference type="Pfam" id="PF11611">
    <property type="entry name" value="DUF4352"/>
    <property type="match status" value="1"/>
</dbReference>
<protein>
    <recommendedName>
        <fullName evidence="4">DUF4352 domain-containing protein</fullName>
    </recommendedName>
</protein>
<dbReference type="Gene3D" id="2.60.40.1240">
    <property type="match status" value="1"/>
</dbReference>
<feature type="domain" description="DUF4352" evidence="4">
    <location>
        <begin position="180"/>
        <end position="272"/>
    </location>
</feature>
<evidence type="ECO:0000256" key="1">
    <source>
        <dbReference type="ARBA" id="ARBA00022729"/>
    </source>
</evidence>
<dbReference type="EMBL" id="BAAARA010000004">
    <property type="protein sequence ID" value="GAA2340318.1"/>
    <property type="molecule type" value="Genomic_DNA"/>
</dbReference>
<sequence length="280" mass="28927">MLLAEYRAQSGHYALLGGIGEGQIMVEGEPSRATSNGMGTAALILGIIGVLLAFIPIIGFFGFILGVLAIVLGAIGIVRAHRGTASNKVIAYVGTALGAVAFIGSLVVFGGLMSSIDESVRDSQVGAPRGPASGGEPQPPAAGGSGDSAQGEVISLAFGQSHTWPGGETVTLAEPRAHTPDNPYSGPAGDERQVAVDVTVRNDGDDEYDVMQTRLTAQHNGRVAQQAYTAGDPLPNVQLPPGGETTFTTVYSVGPDPGELQISVQPNYFAEQTVYYRGQF</sequence>
<feature type="region of interest" description="Disordered" evidence="2">
    <location>
        <begin position="161"/>
        <end position="190"/>
    </location>
</feature>
<keyword evidence="1" id="KW-0732">Signal</keyword>
<organism evidence="5 6">
    <name type="scientific">Saccharopolyspora halophila</name>
    <dbReference type="NCBI Taxonomy" id="405551"/>
    <lineage>
        <taxon>Bacteria</taxon>
        <taxon>Bacillati</taxon>
        <taxon>Actinomycetota</taxon>
        <taxon>Actinomycetes</taxon>
        <taxon>Pseudonocardiales</taxon>
        <taxon>Pseudonocardiaceae</taxon>
        <taxon>Saccharopolyspora</taxon>
    </lineage>
</organism>
<reference evidence="5 6" key="1">
    <citation type="journal article" date="2019" name="Int. J. Syst. Evol. Microbiol.">
        <title>The Global Catalogue of Microorganisms (GCM) 10K type strain sequencing project: providing services to taxonomists for standard genome sequencing and annotation.</title>
        <authorList>
            <consortium name="The Broad Institute Genomics Platform"/>
            <consortium name="The Broad Institute Genome Sequencing Center for Infectious Disease"/>
            <person name="Wu L."/>
            <person name="Ma J."/>
        </authorList>
    </citation>
    <scope>NUCLEOTIDE SEQUENCE [LARGE SCALE GENOMIC DNA]</scope>
    <source>
        <strain evidence="5 6">JCM 16221</strain>
    </source>
</reference>
<evidence type="ECO:0000259" key="4">
    <source>
        <dbReference type="Pfam" id="PF11611"/>
    </source>
</evidence>
<feature type="transmembrane region" description="Helical" evidence="3">
    <location>
        <begin position="89"/>
        <end position="113"/>
    </location>
</feature>
<dbReference type="Proteomes" id="UP001501218">
    <property type="component" value="Unassembled WGS sequence"/>
</dbReference>
<proteinExistence type="predicted"/>
<keyword evidence="3" id="KW-1133">Transmembrane helix</keyword>
<evidence type="ECO:0000256" key="2">
    <source>
        <dbReference type="SAM" id="MobiDB-lite"/>
    </source>
</evidence>
<keyword evidence="3" id="KW-0472">Membrane</keyword>
<evidence type="ECO:0000313" key="6">
    <source>
        <dbReference type="Proteomes" id="UP001501218"/>
    </source>
</evidence>
<name>A0ABN3FYE2_9PSEU</name>
<feature type="region of interest" description="Disordered" evidence="2">
    <location>
        <begin position="121"/>
        <end position="149"/>
    </location>
</feature>
<gene>
    <name evidence="5" type="ORF">GCM10009854_15930</name>
</gene>
<evidence type="ECO:0000313" key="5">
    <source>
        <dbReference type="EMBL" id="GAA2340318.1"/>
    </source>
</evidence>
<keyword evidence="6" id="KW-1185">Reference proteome</keyword>
<dbReference type="InterPro" id="IPR029050">
    <property type="entry name" value="Immunoprotect_excell_Ig-like"/>
</dbReference>
<feature type="transmembrane region" description="Helical" evidence="3">
    <location>
        <begin position="44"/>
        <end position="77"/>
    </location>
</feature>
<dbReference type="InterPro" id="IPR029051">
    <property type="entry name" value="DUF4352"/>
</dbReference>